<dbReference type="InterPro" id="IPR038253">
    <property type="entry name" value="SRP68_N_sf"/>
</dbReference>
<keyword evidence="11" id="KW-1185">Reference proteome</keyword>
<protein>
    <recommendedName>
        <fullName evidence="9">Signal recognition particle subunit SRP68</fullName>
    </recommendedName>
</protein>
<dbReference type="PANTHER" id="PTHR12860:SF0">
    <property type="entry name" value="SIGNAL RECOGNITION PARTICLE SUBUNIT SRP68"/>
    <property type="match status" value="1"/>
</dbReference>
<dbReference type="GO" id="GO:0006614">
    <property type="term" value="P:SRP-dependent cotranslational protein targeting to membrane"/>
    <property type="evidence" value="ECO:0007669"/>
    <property type="project" value="InterPro"/>
</dbReference>
<dbReference type="Pfam" id="PF16969">
    <property type="entry name" value="SRP68"/>
    <property type="match status" value="1"/>
</dbReference>
<keyword evidence="6" id="KW-0733">Signal recognition particle</keyword>
<keyword evidence="8" id="KW-0687">Ribonucleoprotein</keyword>
<evidence type="ECO:0000313" key="11">
    <source>
        <dbReference type="Proteomes" id="UP000274822"/>
    </source>
</evidence>
<evidence type="ECO:0000256" key="2">
    <source>
        <dbReference type="ARBA" id="ARBA00004604"/>
    </source>
</evidence>
<reference evidence="10 11" key="1">
    <citation type="journal article" date="2018" name="New Phytol.">
        <title>Phylogenomics of Endogonaceae and evolution of mycorrhizas within Mucoromycota.</title>
        <authorList>
            <person name="Chang Y."/>
            <person name="Desiro A."/>
            <person name="Na H."/>
            <person name="Sandor L."/>
            <person name="Lipzen A."/>
            <person name="Clum A."/>
            <person name="Barry K."/>
            <person name="Grigoriev I.V."/>
            <person name="Martin F.M."/>
            <person name="Stajich J.E."/>
            <person name="Smith M.E."/>
            <person name="Bonito G."/>
            <person name="Spatafora J.W."/>
        </authorList>
    </citation>
    <scope>NUCLEOTIDE SEQUENCE [LARGE SCALE GENOMIC DNA]</scope>
    <source>
        <strain evidence="10 11">AD002</strain>
    </source>
</reference>
<name>A0A433Q928_9FUNG</name>
<evidence type="ECO:0000256" key="9">
    <source>
        <dbReference type="ARBA" id="ARBA00029498"/>
    </source>
</evidence>
<evidence type="ECO:0000256" key="7">
    <source>
        <dbReference type="ARBA" id="ARBA00023242"/>
    </source>
</evidence>
<evidence type="ECO:0000256" key="8">
    <source>
        <dbReference type="ARBA" id="ARBA00023274"/>
    </source>
</evidence>
<keyword evidence="5" id="KW-0694">RNA-binding</keyword>
<proteinExistence type="inferred from homology"/>
<evidence type="ECO:0000256" key="6">
    <source>
        <dbReference type="ARBA" id="ARBA00023135"/>
    </source>
</evidence>
<evidence type="ECO:0000256" key="3">
    <source>
        <dbReference type="ARBA" id="ARBA00009352"/>
    </source>
</evidence>
<evidence type="ECO:0000256" key="1">
    <source>
        <dbReference type="ARBA" id="ARBA00004496"/>
    </source>
</evidence>
<comment type="subcellular location">
    <subcellularLocation>
        <location evidence="1">Cytoplasm</location>
    </subcellularLocation>
    <subcellularLocation>
        <location evidence="2">Nucleus</location>
        <location evidence="2">Nucleolus</location>
    </subcellularLocation>
</comment>
<dbReference type="GO" id="GO:0005730">
    <property type="term" value="C:nucleolus"/>
    <property type="evidence" value="ECO:0007669"/>
    <property type="project" value="UniProtKB-SubCell"/>
</dbReference>
<evidence type="ECO:0000256" key="5">
    <source>
        <dbReference type="ARBA" id="ARBA00022884"/>
    </source>
</evidence>
<comment type="caution">
    <text evidence="10">The sequence shown here is derived from an EMBL/GenBank/DDBJ whole genome shotgun (WGS) entry which is preliminary data.</text>
</comment>
<dbReference type="InterPro" id="IPR026258">
    <property type="entry name" value="SRP68"/>
</dbReference>
<gene>
    <name evidence="10" type="ORF">BC938DRAFT_470924</name>
</gene>
<dbReference type="GO" id="GO:0008312">
    <property type="term" value="F:7S RNA binding"/>
    <property type="evidence" value="ECO:0007669"/>
    <property type="project" value="InterPro"/>
</dbReference>
<comment type="similarity">
    <text evidence="3">Belongs to the SRP68 family.</text>
</comment>
<evidence type="ECO:0000313" key="10">
    <source>
        <dbReference type="EMBL" id="RUS26318.1"/>
    </source>
</evidence>
<dbReference type="AlphaFoldDB" id="A0A433Q928"/>
<evidence type="ECO:0000256" key="4">
    <source>
        <dbReference type="ARBA" id="ARBA00022490"/>
    </source>
</evidence>
<dbReference type="PANTHER" id="PTHR12860">
    <property type="entry name" value="SIGNAL RECOGNITION PARTICLE 68 KDA PROTEIN"/>
    <property type="match status" value="1"/>
</dbReference>
<keyword evidence="7" id="KW-0539">Nucleus</keyword>
<dbReference type="Proteomes" id="UP000274822">
    <property type="component" value="Unassembled WGS sequence"/>
</dbReference>
<accession>A0A433Q928</accession>
<dbReference type="Gene3D" id="1.10.3450.40">
    <property type="entry name" value="Signal recognition particle, SRP68 subunit, RNA-binding domain"/>
    <property type="match status" value="1"/>
</dbReference>
<sequence>MGDIEGMEIDAVEAQTEPMSLDILAITNDSRMTYGLRRQDYQTYRQYCTRRLHRLRQVLNFTHSKGKGFQTKEIPVDFTDSR</sequence>
<keyword evidence="4" id="KW-0963">Cytoplasm</keyword>
<organism evidence="10 11">
    <name type="scientific">Jimgerdemannia flammicorona</name>
    <dbReference type="NCBI Taxonomy" id="994334"/>
    <lineage>
        <taxon>Eukaryota</taxon>
        <taxon>Fungi</taxon>
        <taxon>Fungi incertae sedis</taxon>
        <taxon>Mucoromycota</taxon>
        <taxon>Mucoromycotina</taxon>
        <taxon>Endogonomycetes</taxon>
        <taxon>Endogonales</taxon>
        <taxon>Endogonaceae</taxon>
        <taxon>Jimgerdemannia</taxon>
    </lineage>
</organism>
<dbReference type="EMBL" id="RBNJ01010747">
    <property type="protein sequence ID" value="RUS26318.1"/>
    <property type="molecule type" value="Genomic_DNA"/>
</dbReference>
<dbReference type="GO" id="GO:0030942">
    <property type="term" value="F:endoplasmic reticulum signal peptide binding"/>
    <property type="evidence" value="ECO:0007669"/>
    <property type="project" value="InterPro"/>
</dbReference>
<dbReference type="GO" id="GO:0005047">
    <property type="term" value="F:signal recognition particle binding"/>
    <property type="evidence" value="ECO:0007669"/>
    <property type="project" value="InterPro"/>
</dbReference>
<dbReference type="GO" id="GO:0005786">
    <property type="term" value="C:signal recognition particle, endoplasmic reticulum targeting"/>
    <property type="evidence" value="ECO:0007669"/>
    <property type="project" value="UniProtKB-KW"/>
</dbReference>